<evidence type="ECO:0000313" key="2">
    <source>
        <dbReference type="EMBL" id="MFC7440781.1"/>
    </source>
</evidence>
<feature type="transmembrane region" description="Helical" evidence="1">
    <location>
        <begin position="50"/>
        <end position="72"/>
    </location>
</feature>
<keyword evidence="1" id="KW-0472">Membrane</keyword>
<dbReference type="Pfam" id="PF17428">
    <property type="entry name" value="DUF5412"/>
    <property type="match status" value="1"/>
</dbReference>
<keyword evidence="1" id="KW-0812">Transmembrane</keyword>
<feature type="transmembrane region" description="Helical" evidence="1">
    <location>
        <begin position="147"/>
        <end position="165"/>
    </location>
</feature>
<gene>
    <name evidence="2" type="ORF">ACFQNG_06410</name>
</gene>
<name>A0ABW2RJ56_9BACL</name>
<keyword evidence="3" id="KW-1185">Reference proteome</keyword>
<sequence>MEAIVIQSTQQAQGFSSFGLHMIRKGYSCFFLWLVLNLVIIVYPGHSIPWSVIVLSYFFFTYGVIFPLTFWIDYLILLKLSPNRAILSLTLHLVVSLFYLVVLYQGDLLLKMLFLSSFMGYWYVDYRLRVPFSEWIRERTDHWRRGGTRVITAIGMIVFGAIFLFTQPFFLVTIIVRDDVIKEVDSPDGKYRMTIAVNHGSRITAECVARVKVTSNDNPFLPSREIYLEEDECWPDGTWLNNHMVRIEGRSLNIFTDRANLTNGQDLERITERQ</sequence>
<keyword evidence="1" id="KW-1133">Transmembrane helix</keyword>
<evidence type="ECO:0000256" key="1">
    <source>
        <dbReference type="SAM" id="Phobius"/>
    </source>
</evidence>
<proteinExistence type="predicted"/>
<evidence type="ECO:0000313" key="3">
    <source>
        <dbReference type="Proteomes" id="UP001596500"/>
    </source>
</evidence>
<feature type="transmembrane region" description="Helical" evidence="1">
    <location>
        <begin position="26"/>
        <end position="44"/>
    </location>
</feature>
<organism evidence="2 3">
    <name type="scientific">Laceyella putida</name>
    <dbReference type="NCBI Taxonomy" id="110101"/>
    <lineage>
        <taxon>Bacteria</taxon>
        <taxon>Bacillati</taxon>
        <taxon>Bacillota</taxon>
        <taxon>Bacilli</taxon>
        <taxon>Bacillales</taxon>
        <taxon>Thermoactinomycetaceae</taxon>
        <taxon>Laceyella</taxon>
    </lineage>
</organism>
<reference evidence="3" key="1">
    <citation type="journal article" date="2019" name="Int. J. Syst. Evol. Microbiol.">
        <title>The Global Catalogue of Microorganisms (GCM) 10K type strain sequencing project: providing services to taxonomists for standard genome sequencing and annotation.</title>
        <authorList>
            <consortium name="The Broad Institute Genomics Platform"/>
            <consortium name="The Broad Institute Genome Sequencing Center for Infectious Disease"/>
            <person name="Wu L."/>
            <person name="Ma J."/>
        </authorList>
    </citation>
    <scope>NUCLEOTIDE SEQUENCE [LARGE SCALE GENOMIC DNA]</scope>
    <source>
        <strain evidence="3">CGMCC 1.12942</strain>
    </source>
</reference>
<dbReference type="RefSeq" id="WP_379864064.1">
    <property type="nucleotide sequence ID" value="NZ_JBHTBW010000019.1"/>
</dbReference>
<dbReference type="Proteomes" id="UP001596500">
    <property type="component" value="Unassembled WGS sequence"/>
</dbReference>
<feature type="transmembrane region" description="Helical" evidence="1">
    <location>
        <begin position="84"/>
        <end position="102"/>
    </location>
</feature>
<accession>A0ABW2RJ56</accession>
<comment type="caution">
    <text evidence="2">The sequence shown here is derived from an EMBL/GenBank/DDBJ whole genome shotgun (WGS) entry which is preliminary data.</text>
</comment>
<dbReference type="InterPro" id="IPR035406">
    <property type="entry name" value="DUF5412"/>
</dbReference>
<dbReference type="EMBL" id="JBHTBW010000019">
    <property type="protein sequence ID" value="MFC7440781.1"/>
    <property type="molecule type" value="Genomic_DNA"/>
</dbReference>
<protein>
    <submittedName>
        <fullName evidence="2">DUF5412 family protein</fullName>
    </submittedName>
</protein>